<evidence type="ECO:0000256" key="1">
    <source>
        <dbReference type="SAM" id="MobiDB-lite"/>
    </source>
</evidence>
<accession>A0AA35MI86</accession>
<dbReference type="AlphaFoldDB" id="A0AA35MI86"/>
<organism evidence="2 3">
    <name type="scientific">Clonostachys chloroleuca</name>
    <dbReference type="NCBI Taxonomy" id="1926264"/>
    <lineage>
        <taxon>Eukaryota</taxon>
        <taxon>Fungi</taxon>
        <taxon>Dikarya</taxon>
        <taxon>Ascomycota</taxon>
        <taxon>Pezizomycotina</taxon>
        <taxon>Sordariomycetes</taxon>
        <taxon>Hypocreomycetidae</taxon>
        <taxon>Hypocreales</taxon>
        <taxon>Bionectriaceae</taxon>
        <taxon>Clonostachys</taxon>
    </lineage>
</organism>
<feature type="compositionally biased region" description="Basic and acidic residues" evidence="1">
    <location>
        <begin position="333"/>
        <end position="343"/>
    </location>
</feature>
<proteinExistence type="predicted"/>
<feature type="region of interest" description="Disordered" evidence="1">
    <location>
        <begin position="324"/>
        <end position="343"/>
    </location>
</feature>
<protein>
    <submittedName>
        <fullName evidence="2">Uncharacterized protein</fullName>
    </submittedName>
</protein>
<dbReference type="Proteomes" id="UP001160390">
    <property type="component" value="Unassembled WGS sequence"/>
</dbReference>
<reference evidence="2" key="1">
    <citation type="submission" date="2023-01" db="EMBL/GenBank/DDBJ databases">
        <authorList>
            <person name="Piombo E."/>
        </authorList>
    </citation>
    <scope>NUCLEOTIDE SEQUENCE</scope>
</reference>
<evidence type="ECO:0000313" key="2">
    <source>
        <dbReference type="EMBL" id="CAI6097658.1"/>
    </source>
</evidence>
<dbReference type="EMBL" id="CABFNP030001292">
    <property type="protein sequence ID" value="CAI6097658.1"/>
    <property type="molecule type" value="Genomic_DNA"/>
</dbReference>
<evidence type="ECO:0000313" key="3">
    <source>
        <dbReference type="Proteomes" id="UP001160390"/>
    </source>
</evidence>
<keyword evidence="3" id="KW-1185">Reference proteome</keyword>
<gene>
    <name evidence="2" type="ORF">CCHLO57077_00008893</name>
</gene>
<sequence length="343" mass="38566">MSNAEVLCEDEDIRSSPAHMQVVELSTLGSHAPNQSITAAAAFEPVKCLLRLIQQVYYILTIQSALAGQRFWGDAAAEAQNKVLRLAWLKQPLYAVEDCWKLISSQLELAPHKSIFDVMFCDAMAATLWNRPEFHLDDLDPDEYHIWNSCLPLPAFFSLKVAKLHSATIVYDELPTIFKVACTGHNPKWVGDDYKYVPAIFAVTPANGQTITSYDSIKSPSDTVYALMAIVEKRRYKKPAVKRYNPLAYRIFEEKRLPRVEGARSRFMIFYAKFRRGDLDLGGRVQQMLNIGDGDDALARPVEDALPGLMEGLDLGSDHADAFGAQMEGTSSIDDRETKRTRR</sequence>
<name>A0AA35MI86_9HYPO</name>
<comment type="caution">
    <text evidence="2">The sequence shown here is derived from an EMBL/GenBank/DDBJ whole genome shotgun (WGS) entry which is preliminary data.</text>
</comment>